<dbReference type="AlphaFoldDB" id="A0A8D8G0T5"/>
<reference evidence="3" key="1">
    <citation type="submission" date="2021-05" db="EMBL/GenBank/DDBJ databases">
        <authorList>
            <person name="Alioto T."/>
            <person name="Alioto T."/>
            <person name="Gomez Garrido J."/>
        </authorList>
    </citation>
    <scope>NUCLEOTIDE SEQUENCE</scope>
</reference>
<proteinExistence type="predicted"/>
<evidence type="ECO:0000256" key="1">
    <source>
        <dbReference type="SAM" id="MobiDB-lite"/>
    </source>
</evidence>
<dbReference type="EMBL" id="HBUE01318285">
    <property type="protein sequence ID" value="CAG6586792.1"/>
    <property type="molecule type" value="Transcribed_RNA"/>
</dbReference>
<evidence type="ECO:0000256" key="2">
    <source>
        <dbReference type="SAM" id="SignalP"/>
    </source>
</evidence>
<keyword evidence="2" id="KW-0732">Signal</keyword>
<dbReference type="EMBL" id="HBUE01116719">
    <property type="protein sequence ID" value="CAG6490661.1"/>
    <property type="molecule type" value="Transcribed_RNA"/>
</dbReference>
<sequence>MQITVKLLQLNLLLGEPVPTGTVPHSEHPPGGTPRRRAEPQIQHPLGEAHPVPLVAVGPRPEAIVLEPAGTIERPGQCPPAAISTGQAQQWAHLVVRYGQPGEAVPFVVQRDLQMVRALVQGRIAVELDGGDIEPG</sequence>
<feature type="region of interest" description="Disordered" evidence="1">
    <location>
        <begin position="17"/>
        <end position="53"/>
    </location>
</feature>
<protein>
    <submittedName>
        <fullName evidence="3">(northern house mosquito) hypothetical protein</fullName>
    </submittedName>
</protein>
<accession>A0A8D8G0T5</accession>
<dbReference type="EMBL" id="HBUE01211850">
    <property type="protein sequence ID" value="CAG6534845.1"/>
    <property type="molecule type" value="Transcribed_RNA"/>
</dbReference>
<evidence type="ECO:0000313" key="3">
    <source>
        <dbReference type="EMBL" id="CAG6490661.1"/>
    </source>
</evidence>
<name>A0A8D8G0T5_CULPI</name>
<feature type="signal peptide" evidence="2">
    <location>
        <begin position="1"/>
        <end position="15"/>
    </location>
</feature>
<feature type="chain" id="PRO_5033669093" evidence="2">
    <location>
        <begin position="16"/>
        <end position="136"/>
    </location>
</feature>
<organism evidence="3">
    <name type="scientific">Culex pipiens</name>
    <name type="common">House mosquito</name>
    <dbReference type="NCBI Taxonomy" id="7175"/>
    <lineage>
        <taxon>Eukaryota</taxon>
        <taxon>Metazoa</taxon>
        <taxon>Ecdysozoa</taxon>
        <taxon>Arthropoda</taxon>
        <taxon>Hexapoda</taxon>
        <taxon>Insecta</taxon>
        <taxon>Pterygota</taxon>
        <taxon>Neoptera</taxon>
        <taxon>Endopterygota</taxon>
        <taxon>Diptera</taxon>
        <taxon>Nematocera</taxon>
        <taxon>Culicoidea</taxon>
        <taxon>Culicidae</taxon>
        <taxon>Culicinae</taxon>
        <taxon>Culicini</taxon>
        <taxon>Culex</taxon>
        <taxon>Culex</taxon>
    </lineage>
</organism>